<evidence type="ECO:0000256" key="1">
    <source>
        <dbReference type="ARBA" id="ARBA00004167"/>
    </source>
</evidence>
<dbReference type="AlphaFoldDB" id="A0ABD3M355"/>
<keyword evidence="2" id="KW-0813">Transport</keyword>
<evidence type="ECO:0000256" key="10">
    <source>
        <dbReference type="SAM" id="SignalP"/>
    </source>
</evidence>
<name>A0ABD3M355_9STRA</name>
<feature type="chain" id="PRO_5044792792" evidence="10">
    <location>
        <begin position="21"/>
        <end position="208"/>
    </location>
</feature>
<keyword evidence="10" id="KW-0732">Signal</keyword>
<keyword evidence="4" id="KW-0653">Protein transport</keyword>
<dbReference type="Proteomes" id="UP001530293">
    <property type="component" value="Unassembled WGS sequence"/>
</dbReference>
<evidence type="ECO:0000256" key="7">
    <source>
        <dbReference type="ARBA" id="ARBA00023136"/>
    </source>
</evidence>
<dbReference type="InterPro" id="IPR003369">
    <property type="entry name" value="TatA/B/E"/>
</dbReference>
<comment type="caution">
    <text evidence="11">The sequence shown here is derived from an EMBL/GenBank/DDBJ whole genome shotgun (WGS) entry which is preliminary data.</text>
</comment>
<evidence type="ECO:0000256" key="5">
    <source>
        <dbReference type="ARBA" id="ARBA00022989"/>
    </source>
</evidence>
<evidence type="ECO:0000256" key="2">
    <source>
        <dbReference type="ARBA" id="ARBA00022448"/>
    </source>
</evidence>
<protein>
    <submittedName>
        <fullName evidence="11">Uncharacterized protein</fullName>
    </submittedName>
</protein>
<proteinExistence type="predicted"/>
<organism evidence="11 12">
    <name type="scientific">Discostella pseudostelligera</name>
    <dbReference type="NCBI Taxonomy" id="259834"/>
    <lineage>
        <taxon>Eukaryota</taxon>
        <taxon>Sar</taxon>
        <taxon>Stramenopiles</taxon>
        <taxon>Ochrophyta</taxon>
        <taxon>Bacillariophyta</taxon>
        <taxon>Coscinodiscophyceae</taxon>
        <taxon>Thalassiosirophycidae</taxon>
        <taxon>Stephanodiscales</taxon>
        <taxon>Stephanodiscaceae</taxon>
        <taxon>Discostella</taxon>
    </lineage>
</organism>
<feature type="region of interest" description="Disordered" evidence="8">
    <location>
        <begin position="181"/>
        <end position="208"/>
    </location>
</feature>
<dbReference type="Pfam" id="PF02416">
    <property type="entry name" value="TatA_B_E"/>
    <property type="match status" value="1"/>
</dbReference>
<keyword evidence="3 9" id="KW-0812">Transmembrane</keyword>
<keyword evidence="7 9" id="KW-0472">Membrane</keyword>
<reference evidence="11 12" key="1">
    <citation type="submission" date="2024-10" db="EMBL/GenBank/DDBJ databases">
        <title>Updated reference genomes for cyclostephanoid diatoms.</title>
        <authorList>
            <person name="Roberts W.R."/>
            <person name="Alverson A.J."/>
        </authorList>
    </citation>
    <scope>NUCLEOTIDE SEQUENCE [LARGE SCALE GENOMIC DNA]</scope>
    <source>
        <strain evidence="11 12">AJA232-27</strain>
    </source>
</reference>
<dbReference type="EMBL" id="JALLBG020000230">
    <property type="protein sequence ID" value="KAL3758454.1"/>
    <property type="molecule type" value="Genomic_DNA"/>
</dbReference>
<evidence type="ECO:0000256" key="4">
    <source>
        <dbReference type="ARBA" id="ARBA00022927"/>
    </source>
</evidence>
<keyword evidence="6" id="KW-0811">Translocation</keyword>
<accession>A0ABD3M355</accession>
<keyword evidence="5 9" id="KW-1133">Transmembrane helix</keyword>
<feature type="compositionally biased region" description="Basic and acidic residues" evidence="8">
    <location>
        <begin position="181"/>
        <end position="199"/>
    </location>
</feature>
<feature type="transmembrane region" description="Helical" evidence="9">
    <location>
        <begin position="12"/>
        <end position="29"/>
    </location>
</feature>
<evidence type="ECO:0000256" key="8">
    <source>
        <dbReference type="SAM" id="MobiDB-lite"/>
    </source>
</evidence>
<evidence type="ECO:0000256" key="6">
    <source>
        <dbReference type="ARBA" id="ARBA00023010"/>
    </source>
</evidence>
<gene>
    <name evidence="11" type="ORF">ACHAWU_003623</name>
</gene>
<evidence type="ECO:0000313" key="12">
    <source>
        <dbReference type="Proteomes" id="UP001530293"/>
    </source>
</evidence>
<feature type="signal peptide" evidence="10">
    <location>
        <begin position="1"/>
        <end position="20"/>
    </location>
</feature>
<comment type="subcellular location">
    <subcellularLocation>
        <location evidence="1">Membrane</location>
        <topology evidence="1">Single-pass membrane protein</topology>
    </subcellularLocation>
</comment>
<sequence>MTLPTRQYCLRILLLGIATLFPFQCYISSDAGGGLESAFFVSAFSPSPSHQQNIFSPSHCEYTGIRRRRQLQHSCYHSLPSSAIPQLSVFHTHPTTFLARQTRNIPSSTISSSSTRLQSFFGLGPAELAIVALASVIVIGPSKLLNFSKEAGSIAGKTASSMGNEWSEELKNIPEEFRKGVEMGEMEARSRKAKVMENVEKEDDANDA</sequence>
<keyword evidence="12" id="KW-1185">Reference proteome</keyword>
<evidence type="ECO:0000313" key="11">
    <source>
        <dbReference type="EMBL" id="KAL3758454.1"/>
    </source>
</evidence>
<evidence type="ECO:0000256" key="3">
    <source>
        <dbReference type="ARBA" id="ARBA00022692"/>
    </source>
</evidence>
<evidence type="ECO:0000256" key="9">
    <source>
        <dbReference type="SAM" id="Phobius"/>
    </source>
</evidence>